<organism evidence="2 3">
    <name type="scientific">Panicum hallii var. hallii</name>
    <dbReference type="NCBI Taxonomy" id="1504633"/>
    <lineage>
        <taxon>Eukaryota</taxon>
        <taxon>Viridiplantae</taxon>
        <taxon>Streptophyta</taxon>
        <taxon>Embryophyta</taxon>
        <taxon>Tracheophyta</taxon>
        <taxon>Spermatophyta</taxon>
        <taxon>Magnoliopsida</taxon>
        <taxon>Liliopsida</taxon>
        <taxon>Poales</taxon>
        <taxon>Poaceae</taxon>
        <taxon>PACMAD clade</taxon>
        <taxon>Panicoideae</taxon>
        <taxon>Panicodae</taxon>
        <taxon>Paniceae</taxon>
        <taxon>Panicinae</taxon>
        <taxon>Panicum</taxon>
        <taxon>Panicum sect. Panicum</taxon>
    </lineage>
</organism>
<keyword evidence="1" id="KW-0732">Signal</keyword>
<proteinExistence type="predicted"/>
<name>A0A2T7DQD4_9POAL</name>
<keyword evidence="3" id="KW-1185">Reference proteome</keyword>
<sequence>MSLATVCFSLSPLVLSSATATPSRHPRRRSAESLCRPASIVVPGAAADARTELRRAVSVAAQEGNSMAVELPLLQKRARGRWWLMRGTASFAAPSVIVIARPPAVGNLSVAALIAKMCSCHLPEPERQDPRWRRIGARGFAGVRKWRRRQRWIRSRNRSSPPCSVSPFA</sequence>
<evidence type="ECO:0000313" key="2">
    <source>
        <dbReference type="EMBL" id="PUZ57766.1"/>
    </source>
</evidence>
<protein>
    <submittedName>
        <fullName evidence="2">Uncharacterized protein</fullName>
    </submittedName>
</protein>
<dbReference type="Gramene" id="PUZ57766">
    <property type="protein sequence ID" value="PUZ57766"/>
    <property type="gene ID" value="GQ55_5G455500"/>
</dbReference>
<dbReference type="Proteomes" id="UP000244336">
    <property type="component" value="Chromosome 5"/>
</dbReference>
<feature type="signal peptide" evidence="1">
    <location>
        <begin position="1"/>
        <end position="16"/>
    </location>
</feature>
<accession>A0A2T7DQD4</accession>
<dbReference type="EMBL" id="CM009753">
    <property type="protein sequence ID" value="PUZ57766.1"/>
    <property type="molecule type" value="Genomic_DNA"/>
</dbReference>
<evidence type="ECO:0000313" key="3">
    <source>
        <dbReference type="Proteomes" id="UP000244336"/>
    </source>
</evidence>
<dbReference type="AlphaFoldDB" id="A0A2T7DQD4"/>
<reference evidence="2 3" key="1">
    <citation type="submission" date="2018-04" db="EMBL/GenBank/DDBJ databases">
        <title>WGS assembly of Panicum hallii var. hallii HAL2.</title>
        <authorList>
            <person name="Lovell J."/>
            <person name="Jenkins J."/>
            <person name="Lowry D."/>
            <person name="Mamidi S."/>
            <person name="Sreedasyam A."/>
            <person name="Weng X."/>
            <person name="Barry K."/>
            <person name="Bonette J."/>
            <person name="Campitelli B."/>
            <person name="Daum C."/>
            <person name="Gordon S."/>
            <person name="Gould B."/>
            <person name="Lipzen A."/>
            <person name="MacQueen A."/>
            <person name="Palacio-Mejia J."/>
            <person name="Plott C."/>
            <person name="Shakirov E."/>
            <person name="Shu S."/>
            <person name="Yoshinaga Y."/>
            <person name="Zane M."/>
            <person name="Rokhsar D."/>
            <person name="Grimwood J."/>
            <person name="Schmutz J."/>
            <person name="Juenger T."/>
        </authorList>
    </citation>
    <scope>NUCLEOTIDE SEQUENCE [LARGE SCALE GENOMIC DNA]</scope>
    <source>
        <strain evidence="3">cv. HAL2</strain>
    </source>
</reference>
<gene>
    <name evidence="2" type="ORF">GQ55_5G455500</name>
</gene>
<feature type="chain" id="PRO_5015651015" evidence="1">
    <location>
        <begin position="17"/>
        <end position="169"/>
    </location>
</feature>
<evidence type="ECO:0000256" key="1">
    <source>
        <dbReference type="SAM" id="SignalP"/>
    </source>
</evidence>